<dbReference type="Gene3D" id="3.30.420.40">
    <property type="match status" value="2"/>
</dbReference>
<dbReference type="PIRSF" id="PIRSF000722">
    <property type="entry name" value="Acetate_prop_kin"/>
    <property type="match status" value="1"/>
</dbReference>
<dbReference type="PROSITE" id="PS01075">
    <property type="entry name" value="ACETATE_KINASE_1"/>
    <property type="match status" value="1"/>
</dbReference>
<feature type="binding site" evidence="9">
    <location>
        <begin position="309"/>
        <end position="311"/>
    </location>
    <ligand>
        <name>ATP</name>
        <dbReference type="ChEBI" id="CHEBI:30616"/>
    </ligand>
</feature>
<dbReference type="GO" id="GO:0005524">
    <property type="term" value="F:ATP binding"/>
    <property type="evidence" value="ECO:0007669"/>
    <property type="project" value="UniProtKB-KW"/>
</dbReference>
<feature type="binding site" evidence="9">
    <location>
        <position position="119"/>
    </location>
    <ligand>
        <name>substrate</name>
    </ligand>
</feature>
<keyword evidence="4 9" id="KW-0479">Metal-binding</keyword>
<dbReference type="GO" id="GO:0008776">
    <property type="term" value="F:acetate kinase activity"/>
    <property type="evidence" value="ECO:0007669"/>
    <property type="project" value="UniProtKB-UniRule"/>
</dbReference>
<accession>A0A6A7Y2B4</accession>
<feature type="binding site" evidence="9">
    <location>
        <position position="405"/>
    </location>
    <ligand>
        <name>Mg(2+)</name>
        <dbReference type="ChEBI" id="CHEBI:18420"/>
    </ligand>
</feature>
<dbReference type="InterPro" id="IPR023865">
    <property type="entry name" value="Aliphatic_acid_kinase_CS"/>
</dbReference>
<dbReference type="PROSITE" id="PS01076">
    <property type="entry name" value="ACETATE_KINASE_2"/>
    <property type="match status" value="1"/>
</dbReference>
<dbReference type="GO" id="GO:0005829">
    <property type="term" value="C:cytosol"/>
    <property type="evidence" value="ECO:0007669"/>
    <property type="project" value="TreeGrafter"/>
</dbReference>
<comment type="function">
    <text evidence="9">Catalyzes the formation of acetyl phosphate from acetate and ATP. Can also catalyze the reverse reaction.</text>
</comment>
<evidence type="ECO:0000256" key="7">
    <source>
        <dbReference type="ARBA" id="ARBA00022840"/>
    </source>
</evidence>
<evidence type="ECO:0000256" key="4">
    <source>
        <dbReference type="ARBA" id="ARBA00022723"/>
    </source>
</evidence>
<keyword evidence="6 9" id="KW-0418">Kinase</keyword>
<reference evidence="11 12" key="1">
    <citation type="submission" date="2019-09" db="EMBL/GenBank/DDBJ databases">
        <title>Segnochrobactrum spirostomi gen. nov., sp. nov., isolated from the ciliate Spirostomum cf. yagiui and description of a novel family, Segnochrobactraceae fam. nov. within the order Rhizobiales of the class Alphaproteobacteria.</title>
        <authorList>
            <person name="Akter S."/>
            <person name="Shazib S.U.A."/>
            <person name="Shin M.K."/>
        </authorList>
    </citation>
    <scope>NUCLEOTIDE SEQUENCE [LARGE SCALE GENOMIC DNA]</scope>
    <source>
        <strain evidence="11 12">Sp-1</strain>
    </source>
</reference>
<dbReference type="InterPro" id="IPR000890">
    <property type="entry name" value="Aliphatic_acid_kin_short-chain"/>
</dbReference>
<protein>
    <recommendedName>
        <fullName evidence="9">Acetate kinase</fullName>
        <ecNumber evidence="9">2.7.2.1</ecNumber>
    </recommendedName>
    <alternativeName>
        <fullName evidence="9">Acetokinase</fullName>
    </alternativeName>
</protein>
<comment type="catalytic activity">
    <reaction evidence="9">
        <text>acetate + ATP = acetyl phosphate + ADP</text>
        <dbReference type="Rhea" id="RHEA:11352"/>
        <dbReference type="ChEBI" id="CHEBI:22191"/>
        <dbReference type="ChEBI" id="CHEBI:30089"/>
        <dbReference type="ChEBI" id="CHEBI:30616"/>
        <dbReference type="ChEBI" id="CHEBI:456216"/>
        <dbReference type="EC" id="2.7.2.1"/>
    </reaction>
</comment>
<evidence type="ECO:0000256" key="2">
    <source>
        <dbReference type="ARBA" id="ARBA00022490"/>
    </source>
</evidence>
<dbReference type="GO" id="GO:0000287">
    <property type="term" value="F:magnesium ion binding"/>
    <property type="evidence" value="ECO:0007669"/>
    <property type="project" value="UniProtKB-UniRule"/>
</dbReference>
<comment type="similarity">
    <text evidence="1 9 10">Belongs to the acetokinase family.</text>
</comment>
<evidence type="ECO:0000313" key="12">
    <source>
        <dbReference type="Proteomes" id="UP000332515"/>
    </source>
</evidence>
<comment type="subunit">
    <text evidence="9">Homodimer.</text>
</comment>
<dbReference type="EC" id="2.7.2.1" evidence="9"/>
<dbReference type="SUPFAM" id="SSF53067">
    <property type="entry name" value="Actin-like ATPase domain"/>
    <property type="match status" value="2"/>
</dbReference>
<keyword evidence="8 9" id="KW-0460">Magnesium</keyword>
<evidence type="ECO:0000313" key="11">
    <source>
        <dbReference type="EMBL" id="MQT13194.1"/>
    </source>
</evidence>
<name>A0A6A7Y2B4_9HYPH</name>
<keyword evidence="3 9" id="KW-0808">Transferase</keyword>
<dbReference type="GO" id="GO:0006083">
    <property type="term" value="P:acetate metabolic process"/>
    <property type="evidence" value="ECO:0007669"/>
    <property type="project" value="TreeGrafter"/>
</dbReference>
<dbReference type="Pfam" id="PF00871">
    <property type="entry name" value="Acetate_kinase"/>
    <property type="match status" value="1"/>
</dbReference>
<evidence type="ECO:0000256" key="10">
    <source>
        <dbReference type="RuleBase" id="RU003835"/>
    </source>
</evidence>
<dbReference type="RefSeq" id="WP_153481213.1">
    <property type="nucleotide sequence ID" value="NZ_VWNA01000001.1"/>
</dbReference>
<dbReference type="EMBL" id="VWNA01000001">
    <property type="protein sequence ID" value="MQT13194.1"/>
    <property type="molecule type" value="Genomic_DNA"/>
</dbReference>
<dbReference type="PANTHER" id="PTHR21060">
    <property type="entry name" value="ACETATE KINASE"/>
    <property type="match status" value="1"/>
</dbReference>
<feature type="binding site" evidence="9">
    <location>
        <position position="42"/>
    </location>
    <ligand>
        <name>ATP</name>
        <dbReference type="ChEBI" id="CHEBI:30616"/>
    </ligand>
</feature>
<evidence type="ECO:0000256" key="3">
    <source>
        <dbReference type="ARBA" id="ARBA00022679"/>
    </source>
</evidence>
<feature type="binding site" evidence="9">
    <location>
        <position position="35"/>
    </location>
    <ligand>
        <name>Mg(2+)</name>
        <dbReference type="ChEBI" id="CHEBI:18420"/>
    </ligand>
</feature>
<comment type="caution">
    <text evidence="11">The sequence shown here is derived from an EMBL/GenBank/DDBJ whole genome shotgun (WGS) entry which is preliminary data.</text>
</comment>
<dbReference type="NCBIfam" id="TIGR00016">
    <property type="entry name" value="ackA"/>
    <property type="match status" value="1"/>
</dbReference>
<evidence type="ECO:0000256" key="6">
    <source>
        <dbReference type="ARBA" id="ARBA00022777"/>
    </source>
</evidence>
<evidence type="ECO:0000256" key="9">
    <source>
        <dbReference type="HAMAP-Rule" id="MF_00020"/>
    </source>
</evidence>
<evidence type="ECO:0000256" key="5">
    <source>
        <dbReference type="ARBA" id="ARBA00022741"/>
    </source>
</evidence>
<proteinExistence type="inferred from homology"/>
<feature type="site" description="Transition state stabilizer" evidence="9">
    <location>
        <position position="267"/>
    </location>
</feature>
<dbReference type="HAMAP" id="MF_00020">
    <property type="entry name" value="Acetate_kinase"/>
    <property type="match status" value="1"/>
</dbReference>
<dbReference type="InterPro" id="IPR043129">
    <property type="entry name" value="ATPase_NBD"/>
</dbReference>
<dbReference type="InterPro" id="IPR004372">
    <property type="entry name" value="Ac/propionate_kinase"/>
</dbReference>
<dbReference type="Proteomes" id="UP000332515">
    <property type="component" value="Unassembled WGS sequence"/>
</dbReference>
<evidence type="ECO:0000256" key="1">
    <source>
        <dbReference type="ARBA" id="ARBA00008748"/>
    </source>
</evidence>
<feature type="active site" description="Proton donor/acceptor" evidence="9">
    <location>
        <position position="176"/>
    </location>
</feature>
<comment type="cofactor">
    <cofactor evidence="9">
        <name>Mg(2+)</name>
        <dbReference type="ChEBI" id="CHEBI:18420"/>
    </cofactor>
    <cofactor evidence="9">
        <name>Mn(2+)</name>
        <dbReference type="ChEBI" id="CHEBI:29035"/>
    </cofactor>
    <text evidence="9">Mg(2+). Can also accept Mn(2+).</text>
</comment>
<sequence>MANPPTVNGPTGASVAPGATETTGAAARECLVTLNAGSSSIKFALFAIADGTLDLLARGQVEGFGAHPRFEVKPADGPEISRDLAEDEDAHDHKAALETILGWLGENHPNACVVAVGHRIVHGGLKYAEPAIVDDALMAEVEALSPLAPLHQPHNIAGIEAARAAFPGVPQVACFDTAFHRAHPFVNDVYALPRRFYDEGIRRYGFHGLSYEYLARRLAEIAPEVAQKRVVAAHLGNGASMCALRNGRSIASTMGFSALDGLAMGTRCGQLDPGILLYLMTERGMDAAALTELLYKESGLKGLSELSHDMRVLEASETEAARDAIDYYVFRIHREVGAMAAVLNGLDAVVFAGGIGENAWRVRARALERMHWLGIELDPAANAANAERVTTRASRIPVFVIRTDEEAMIAEHTLRLVG</sequence>
<keyword evidence="5 9" id="KW-0547">Nucleotide-binding</keyword>
<dbReference type="PANTHER" id="PTHR21060:SF21">
    <property type="entry name" value="ACETATE KINASE"/>
    <property type="match status" value="1"/>
</dbReference>
<keyword evidence="12" id="KW-1185">Reference proteome</keyword>
<feature type="site" description="Transition state stabilizer" evidence="9">
    <location>
        <position position="207"/>
    </location>
</feature>
<evidence type="ECO:0000256" key="8">
    <source>
        <dbReference type="ARBA" id="ARBA00022842"/>
    </source>
</evidence>
<feature type="binding site" evidence="9">
    <location>
        <begin position="234"/>
        <end position="238"/>
    </location>
    <ligand>
        <name>ATP</name>
        <dbReference type="ChEBI" id="CHEBI:30616"/>
    </ligand>
</feature>
<gene>
    <name evidence="9" type="primary">ackA</name>
    <name evidence="11" type="ORF">F0357_11180</name>
</gene>
<comment type="subcellular location">
    <subcellularLocation>
        <location evidence="9">Cytoplasm</location>
    </subcellularLocation>
</comment>
<keyword evidence="2 9" id="KW-0963">Cytoplasm</keyword>
<keyword evidence="7 9" id="KW-0067">ATP-binding</keyword>
<dbReference type="PRINTS" id="PR00471">
    <property type="entry name" value="ACETATEKNASE"/>
</dbReference>
<dbReference type="UniPathway" id="UPA00340">
    <property type="reaction ID" value="UER00458"/>
</dbReference>
<comment type="pathway">
    <text evidence="9">Metabolic intermediate biosynthesis; acetyl-CoA biosynthesis; acetyl-CoA from acetate: step 1/2.</text>
</comment>
<organism evidence="11 12">
    <name type="scientific">Segnochrobactrum spirostomi</name>
    <dbReference type="NCBI Taxonomy" id="2608987"/>
    <lineage>
        <taxon>Bacteria</taxon>
        <taxon>Pseudomonadati</taxon>
        <taxon>Pseudomonadota</taxon>
        <taxon>Alphaproteobacteria</taxon>
        <taxon>Hyphomicrobiales</taxon>
        <taxon>Segnochrobactraceae</taxon>
        <taxon>Segnochrobactrum</taxon>
    </lineage>
</organism>
<dbReference type="AlphaFoldDB" id="A0A6A7Y2B4"/>
<dbReference type="GO" id="GO:0006085">
    <property type="term" value="P:acetyl-CoA biosynthetic process"/>
    <property type="evidence" value="ECO:0007669"/>
    <property type="project" value="UniProtKB-UniRule"/>
</dbReference>
<feature type="binding site" evidence="9">
    <location>
        <begin position="354"/>
        <end position="358"/>
    </location>
    <ligand>
        <name>ATP</name>
        <dbReference type="ChEBI" id="CHEBI:30616"/>
    </ligand>
</feature>